<reference evidence="3 4" key="1">
    <citation type="submission" date="2016-05" db="EMBL/GenBank/DDBJ databases">
        <title>Genomic and physiological characterization of Planctopirus sp. isolated from fresh water lake.</title>
        <authorList>
            <person name="Subhash Y."/>
            <person name="Ramana C."/>
        </authorList>
    </citation>
    <scope>NUCLEOTIDE SEQUENCE [LARGE SCALE GENOMIC DNA]</scope>
    <source>
        <strain evidence="3 4">JC280</strain>
    </source>
</reference>
<feature type="region of interest" description="Disordered" evidence="1">
    <location>
        <begin position="400"/>
        <end position="443"/>
    </location>
</feature>
<dbReference type="PANTHER" id="PTHR37529">
    <property type="entry name" value="TRANSPOSASE INSG FOR INSERTION SEQUENCE ELEMENT IS4-RELATED"/>
    <property type="match status" value="1"/>
</dbReference>
<dbReference type="InterPro" id="IPR012337">
    <property type="entry name" value="RNaseH-like_sf"/>
</dbReference>
<dbReference type="STRING" id="1841610.A6X21_22255"/>
<dbReference type="PANTHER" id="PTHR37529:SF1">
    <property type="entry name" value="TRANSPOSASE INSG FOR INSERTION SEQUENCE ELEMENT IS4-RELATED"/>
    <property type="match status" value="1"/>
</dbReference>
<feature type="compositionally biased region" description="Low complexity" evidence="1">
    <location>
        <begin position="423"/>
        <end position="443"/>
    </location>
</feature>
<feature type="compositionally biased region" description="Basic residues" evidence="1">
    <location>
        <begin position="402"/>
        <end position="416"/>
    </location>
</feature>
<evidence type="ECO:0000313" key="3">
    <source>
        <dbReference type="EMBL" id="ODA31658.1"/>
    </source>
</evidence>
<dbReference type="InterPro" id="IPR002559">
    <property type="entry name" value="Transposase_11"/>
</dbReference>
<dbReference type="InterPro" id="IPR047952">
    <property type="entry name" value="Transpos_IS4"/>
</dbReference>
<evidence type="ECO:0000256" key="1">
    <source>
        <dbReference type="SAM" id="MobiDB-lite"/>
    </source>
</evidence>
<feature type="domain" description="Transposase IS4-like" evidence="2">
    <location>
        <begin position="124"/>
        <end position="324"/>
    </location>
</feature>
<name>A0A1C3EEJ3_9PLAN</name>
<evidence type="ECO:0000313" key="4">
    <source>
        <dbReference type="Proteomes" id="UP000094828"/>
    </source>
</evidence>
<dbReference type="SUPFAM" id="SSF53098">
    <property type="entry name" value="Ribonuclease H-like"/>
    <property type="match status" value="1"/>
</dbReference>
<dbReference type="OrthoDB" id="290144at2"/>
<protein>
    <recommendedName>
        <fullName evidence="2">Transposase IS4-like domain-containing protein</fullName>
    </recommendedName>
</protein>
<organism evidence="3 4">
    <name type="scientific">Planctopirus hydrillae</name>
    <dbReference type="NCBI Taxonomy" id="1841610"/>
    <lineage>
        <taxon>Bacteria</taxon>
        <taxon>Pseudomonadati</taxon>
        <taxon>Planctomycetota</taxon>
        <taxon>Planctomycetia</taxon>
        <taxon>Planctomycetales</taxon>
        <taxon>Planctomycetaceae</taxon>
        <taxon>Planctopirus</taxon>
    </lineage>
</organism>
<keyword evidence="4" id="KW-1185">Reference proteome</keyword>
<dbReference type="GO" id="GO:0006313">
    <property type="term" value="P:DNA transposition"/>
    <property type="evidence" value="ECO:0007669"/>
    <property type="project" value="InterPro"/>
</dbReference>
<dbReference type="RefSeq" id="WP_068847775.1">
    <property type="nucleotide sequence ID" value="NZ_LYDR01000078.1"/>
</dbReference>
<proteinExistence type="predicted"/>
<dbReference type="NCBIfam" id="NF033592">
    <property type="entry name" value="transpos_IS4_1"/>
    <property type="match status" value="1"/>
</dbReference>
<dbReference type="Pfam" id="PF01609">
    <property type="entry name" value="DDE_Tnp_1"/>
    <property type="match status" value="1"/>
</dbReference>
<dbReference type="GO" id="GO:0004803">
    <property type="term" value="F:transposase activity"/>
    <property type="evidence" value="ECO:0007669"/>
    <property type="project" value="InterPro"/>
</dbReference>
<comment type="caution">
    <text evidence="3">The sequence shown here is derived from an EMBL/GenBank/DDBJ whole genome shotgun (WGS) entry which is preliminary data.</text>
</comment>
<dbReference type="Proteomes" id="UP000094828">
    <property type="component" value="Unassembled WGS sequence"/>
</dbReference>
<gene>
    <name evidence="3" type="ORF">A6X21_22255</name>
</gene>
<accession>A0A1C3EEJ3</accession>
<dbReference type="AlphaFoldDB" id="A0A1C3EEJ3"/>
<sequence>MARRPRSVTYALELKNAIADLVGGSFDPLLAQVHGNAWWTPMRLLHAAALMSWHEGQTLSDRFEHVRSILAGMAFEEVIPTSYTGYTQALCRWIEPIVQALRPRLWQLIKELAGPRWKQHGWVVFAADGSKFESPRTLSNEQVLKCAGKRRSAPQVFQTTLLHLGTNALWDFRCGPGTASERRHLEDMLGDLPPRSLITADAGFSGFEFYRRLNEAGVKFLLRVGGNVTLRTLWKLTDLEIRGDEVWVWPGKQISLPPVRLRLLRLSQNGSIISLVTNILDPAELSVTAASEIYRQRWGIEVTYRSIKQTLNRPTWLSRSAANVLAEHQATMLGFWLLQLKTLQELRRARINPDRWSPAASRTATRRIMRCALQSPCSSDSTSNPLTWADQLQRAIKDQYQRRRPKTARLWPHKKRDPPAQPPRFQRLTQTQRRQGERLLNSC</sequence>
<dbReference type="GO" id="GO:0003677">
    <property type="term" value="F:DNA binding"/>
    <property type="evidence" value="ECO:0007669"/>
    <property type="project" value="InterPro"/>
</dbReference>
<evidence type="ECO:0000259" key="2">
    <source>
        <dbReference type="Pfam" id="PF01609"/>
    </source>
</evidence>
<dbReference type="EMBL" id="LYDR01000078">
    <property type="protein sequence ID" value="ODA31658.1"/>
    <property type="molecule type" value="Genomic_DNA"/>
</dbReference>